<keyword evidence="2" id="KW-1185">Reference proteome</keyword>
<name>A0A9W4XB60_9GLOM</name>
<dbReference type="Proteomes" id="UP001153678">
    <property type="component" value="Unassembled WGS sequence"/>
</dbReference>
<evidence type="ECO:0000313" key="1">
    <source>
        <dbReference type="EMBL" id="CAI2199076.1"/>
    </source>
</evidence>
<dbReference type="EMBL" id="CAMKVN010020215">
    <property type="protein sequence ID" value="CAI2199076.1"/>
    <property type="molecule type" value="Genomic_DNA"/>
</dbReference>
<sequence>SYYAKLRNINELARPLAVAGFNLLVRSNKMRKKMTGRSHPVPVNNPYNANASINNEAEFLNWLQGKYRE</sequence>
<feature type="non-terminal residue" evidence="1">
    <location>
        <position position="1"/>
    </location>
</feature>
<organism evidence="1 2">
    <name type="scientific">Funneliformis geosporum</name>
    <dbReference type="NCBI Taxonomy" id="1117311"/>
    <lineage>
        <taxon>Eukaryota</taxon>
        <taxon>Fungi</taxon>
        <taxon>Fungi incertae sedis</taxon>
        <taxon>Mucoromycota</taxon>
        <taxon>Glomeromycotina</taxon>
        <taxon>Glomeromycetes</taxon>
        <taxon>Glomerales</taxon>
        <taxon>Glomeraceae</taxon>
        <taxon>Funneliformis</taxon>
    </lineage>
</organism>
<feature type="non-terminal residue" evidence="1">
    <location>
        <position position="69"/>
    </location>
</feature>
<protein>
    <submittedName>
        <fullName evidence="1">6362_t:CDS:1</fullName>
    </submittedName>
</protein>
<reference evidence="1" key="1">
    <citation type="submission" date="2022-08" db="EMBL/GenBank/DDBJ databases">
        <authorList>
            <person name="Kallberg Y."/>
            <person name="Tangrot J."/>
            <person name="Rosling A."/>
        </authorList>
    </citation>
    <scope>NUCLEOTIDE SEQUENCE</scope>
    <source>
        <strain evidence="1">Wild A</strain>
    </source>
</reference>
<gene>
    <name evidence="1" type="ORF">FWILDA_LOCUS18892</name>
</gene>
<comment type="caution">
    <text evidence="1">The sequence shown here is derived from an EMBL/GenBank/DDBJ whole genome shotgun (WGS) entry which is preliminary data.</text>
</comment>
<dbReference type="OrthoDB" id="2428276at2759"/>
<dbReference type="AlphaFoldDB" id="A0A9W4XB60"/>
<evidence type="ECO:0000313" key="2">
    <source>
        <dbReference type="Proteomes" id="UP001153678"/>
    </source>
</evidence>
<accession>A0A9W4XB60</accession>
<proteinExistence type="predicted"/>